<proteinExistence type="predicted"/>
<keyword evidence="1" id="KW-0812">Transmembrane</keyword>
<protein>
    <submittedName>
        <fullName evidence="2">Uncharacterized protein</fullName>
    </submittedName>
</protein>
<comment type="caution">
    <text evidence="2">The sequence shown here is derived from an EMBL/GenBank/DDBJ whole genome shotgun (WGS) entry which is preliminary data.</text>
</comment>
<evidence type="ECO:0000256" key="1">
    <source>
        <dbReference type="SAM" id="Phobius"/>
    </source>
</evidence>
<evidence type="ECO:0000313" key="2">
    <source>
        <dbReference type="EMBL" id="MBO0330427.1"/>
    </source>
</evidence>
<dbReference type="RefSeq" id="WP_207070884.1">
    <property type="nucleotide sequence ID" value="NZ_JAFLND010000002.1"/>
</dbReference>
<dbReference type="EMBL" id="JAFLND010000002">
    <property type="protein sequence ID" value="MBO0330427.1"/>
    <property type="molecule type" value="Genomic_DNA"/>
</dbReference>
<dbReference type="Pfam" id="PF19578">
    <property type="entry name" value="DUF6090"/>
    <property type="match status" value="1"/>
</dbReference>
<gene>
    <name evidence="2" type="ORF">J0X13_07685</name>
</gene>
<keyword evidence="1" id="KW-1133">Transmembrane helix</keyword>
<sequence length="255" mass="30124">MIKFFRKIRQKLLSDNKISKYLIYAIGEIILVVIGILIAIQLNDFNGDRKEREKELSFLQKLKDDINLDIQDLTLRDSILAVYQSNQEKGWELLLEAKSVKDILTLDSLIQFRWQSFAVSRKTYDEMINTSGIYIITNRVLLNDLSDHYALIELYQQNFREINEDSREYYKASNLDHFDFIKRHYRDESFDITSIDTTWISNHNSPTYLALSRFYGHVINAVNGVQRRYITEILANSKELVAEIDLELRKNNIRN</sequence>
<name>A0ABS3EW08_9FLAO</name>
<keyword evidence="3" id="KW-1185">Reference proteome</keyword>
<organism evidence="2 3">
    <name type="scientific">[Muricauda] lutisoli</name>
    <dbReference type="NCBI Taxonomy" id="2816035"/>
    <lineage>
        <taxon>Bacteria</taxon>
        <taxon>Pseudomonadati</taxon>
        <taxon>Bacteroidota</taxon>
        <taxon>Flavobacteriia</taxon>
        <taxon>Flavobacteriales</taxon>
        <taxon>Flavobacteriaceae</taxon>
        <taxon>Allomuricauda</taxon>
    </lineage>
</organism>
<evidence type="ECO:0000313" key="3">
    <source>
        <dbReference type="Proteomes" id="UP000664163"/>
    </source>
</evidence>
<dbReference type="InterPro" id="IPR045749">
    <property type="entry name" value="DUF6090"/>
</dbReference>
<accession>A0ABS3EW08</accession>
<dbReference type="Proteomes" id="UP000664163">
    <property type="component" value="Unassembled WGS sequence"/>
</dbReference>
<reference evidence="2 3" key="1">
    <citation type="submission" date="2021-03" db="EMBL/GenBank/DDBJ databases">
        <title>Muricauda sp. CAU 1631 isolated from Incheon.</title>
        <authorList>
            <person name="Kim W."/>
        </authorList>
    </citation>
    <scope>NUCLEOTIDE SEQUENCE [LARGE SCALE GENOMIC DNA]</scope>
    <source>
        <strain evidence="2 3">CAU 1631</strain>
    </source>
</reference>
<keyword evidence="1" id="KW-0472">Membrane</keyword>
<feature type="transmembrane region" description="Helical" evidence="1">
    <location>
        <begin position="21"/>
        <end position="42"/>
    </location>
</feature>